<dbReference type="PROSITE" id="PS51194">
    <property type="entry name" value="HELICASE_CTER"/>
    <property type="match status" value="1"/>
</dbReference>
<dbReference type="Gene3D" id="3.30.70.330">
    <property type="match status" value="1"/>
</dbReference>
<evidence type="ECO:0000259" key="10">
    <source>
        <dbReference type="PROSITE" id="PS51194"/>
    </source>
</evidence>
<protein>
    <recommendedName>
        <fullName evidence="1">RNA helicase</fullName>
        <ecNumber evidence="1">3.6.4.13</ecNumber>
    </recommendedName>
</protein>
<evidence type="ECO:0000256" key="6">
    <source>
        <dbReference type="PROSITE-ProRule" id="PRU00552"/>
    </source>
</evidence>
<evidence type="ECO:0000313" key="12">
    <source>
        <dbReference type="EMBL" id="QEN05486.1"/>
    </source>
</evidence>
<dbReference type="SUPFAM" id="SSF52540">
    <property type="entry name" value="P-loop containing nucleoside triphosphate hydrolases"/>
    <property type="match status" value="1"/>
</dbReference>
<dbReference type="CDD" id="cd18787">
    <property type="entry name" value="SF2_C_DEAD"/>
    <property type="match status" value="1"/>
</dbReference>
<evidence type="ECO:0000256" key="8">
    <source>
        <dbReference type="SAM" id="MobiDB-lite"/>
    </source>
</evidence>
<dbReference type="InterPro" id="IPR044742">
    <property type="entry name" value="DEAD/DEAH_RhlB"/>
</dbReference>
<feature type="short sequence motif" description="Q motif" evidence="6">
    <location>
        <begin position="5"/>
        <end position="33"/>
    </location>
</feature>
<dbReference type="Proteomes" id="UP000323824">
    <property type="component" value="Chromosome"/>
</dbReference>
<feature type="region of interest" description="Disordered" evidence="8">
    <location>
        <begin position="521"/>
        <end position="589"/>
    </location>
</feature>
<dbReference type="SMART" id="SM00490">
    <property type="entry name" value="HELICc"/>
    <property type="match status" value="1"/>
</dbReference>
<reference evidence="12 13" key="1">
    <citation type="submission" date="2019-02" db="EMBL/GenBank/DDBJ databases">
        <authorList>
            <person name="Fomenkov A."/>
            <person name="Dubinina G."/>
            <person name="Grabovich M."/>
            <person name="Vincze T."/>
            <person name="Roberts R.J."/>
        </authorList>
    </citation>
    <scope>NUCLEOTIDE SEQUENCE [LARGE SCALE GENOMIC DNA]</scope>
    <source>
        <strain evidence="12 13">P</strain>
    </source>
</reference>
<dbReference type="SMART" id="SM00487">
    <property type="entry name" value="DEXDc"/>
    <property type="match status" value="1"/>
</dbReference>
<dbReference type="AlphaFoldDB" id="A0A5C1QG23"/>
<dbReference type="CDD" id="cd00268">
    <property type="entry name" value="DEADc"/>
    <property type="match status" value="1"/>
</dbReference>
<dbReference type="InterPro" id="IPR014001">
    <property type="entry name" value="Helicase_ATP-bd"/>
</dbReference>
<dbReference type="GO" id="GO:0003724">
    <property type="term" value="F:RNA helicase activity"/>
    <property type="evidence" value="ECO:0007669"/>
    <property type="project" value="UniProtKB-EC"/>
</dbReference>
<evidence type="ECO:0000313" key="13">
    <source>
        <dbReference type="Proteomes" id="UP000323824"/>
    </source>
</evidence>
<evidence type="ECO:0000256" key="4">
    <source>
        <dbReference type="ARBA" id="ARBA00022806"/>
    </source>
</evidence>
<dbReference type="GO" id="GO:0005524">
    <property type="term" value="F:ATP binding"/>
    <property type="evidence" value="ECO:0007669"/>
    <property type="project" value="UniProtKB-KW"/>
</dbReference>
<dbReference type="PANTHER" id="PTHR47963:SF8">
    <property type="entry name" value="ATP-DEPENDENT RNA HELICASE DEAD"/>
    <property type="match status" value="1"/>
</dbReference>
<evidence type="ECO:0000256" key="1">
    <source>
        <dbReference type="ARBA" id="ARBA00012552"/>
    </source>
</evidence>
<keyword evidence="2 7" id="KW-0547">Nucleotide-binding</keyword>
<dbReference type="PANTHER" id="PTHR47963">
    <property type="entry name" value="DEAD-BOX ATP-DEPENDENT RNA HELICASE 47, MITOCHONDRIAL"/>
    <property type="match status" value="1"/>
</dbReference>
<keyword evidence="4 7" id="KW-0347">Helicase</keyword>
<accession>A0A5C1QG23</accession>
<feature type="domain" description="Helicase ATP-binding" evidence="9">
    <location>
        <begin position="37"/>
        <end position="208"/>
    </location>
</feature>
<feature type="compositionally biased region" description="Gly residues" evidence="8">
    <location>
        <begin position="548"/>
        <end position="564"/>
    </location>
</feature>
<dbReference type="Pfam" id="PF03880">
    <property type="entry name" value="DbpA"/>
    <property type="match status" value="1"/>
</dbReference>
<dbReference type="InterPro" id="IPR014014">
    <property type="entry name" value="RNA_helicase_DEAD_Q_motif"/>
</dbReference>
<proteinExistence type="inferred from homology"/>
<evidence type="ECO:0000256" key="2">
    <source>
        <dbReference type="ARBA" id="ARBA00022741"/>
    </source>
</evidence>
<dbReference type="OrthoDB" id="9805696at2"/>
<feature type="domain" description="DEAD-box RNA helicase Q" evidence="11">
    <location>
        <begin position="5"/>
        <end position="33"/>
    </location>
</feature>
<dbReference type="RefSeq" id="WP_149568724.1">
    <property type="nucleotide sequence ID" value="NZ_CP035807.1"/>
</dbReference>
<keyword evidence="13" id="KW-1185">Reference proteome</keyword>
<dbReference type="InterPro" id="IPR012677">
    <property type="entry name" value="Nucleotide-bd_a/b_plait_sf"/>
</dbReference>
<dbReference type="KEGG" id="sper:EW093_12430"/>
<evidence type="ECO:0000256" key="7">
    <source>
        <dbReference type="RuleBase" id="RU000492"/>
    </source>
</evidence>
<name>A0A5C1QG23_9SPIO</name>
<dbReference type="Pfam" id="PF00271">
    <property type="entry name" value="Helicase_C"/>
    <property type="match status" value="1"/>
</dbReference>
<dbReference type="InterPro" id="IPR050547">
    <property type="entry name" value="DEAD_box_RNA_helicases"/>
</dbReference>
<dbReference type="PROSITE" id="PS51192">
    <property type="entry name" value="HELICASE_ATP_BIND_1"/>
    <property type="match status" value="1"/>
</dbReference>
<gene>
    <name evidence="12" type="ORF">EW093_12430</name>
</gene>
<sequence length="589" mass="65018">MEEKKTFRDLGLSEEILQAIEKKGFEEPSPIQALTIPILLKGDKNIIGQAQTGTGKTAAFGLPILDTLTSSNNKNVQALILAPTRELAVQVSDELISLKGEKRLSVAAIYGGQAMGEQLRRLRRGVDIVVGTPGRVQDHINRGSLDLSNLSYLILDEADEMLNMGFVDDIEKILETVNEDKKMLLFSATMPSKIQQIAKKYMGDYELFKVKNRDLTSDLTEQIYFEVNRSDKFEALCRIVDIEEEFFGIVFCRTKVDVDDVSQKLSERGYSSGALHGDISQAMRERILSQLKSKQINILVATDVAARGIDVNHLSHVINYSLPQDAESYVHRVGRTGRAGNEGTAITFVTKDEYRKLLYIQRVSGKNIKKDEIPGVDKIISTKKDRIMKEILKSLETGDDVSSTFKEMALELLQESENPVDVIASVLSQAFGDDLDESNYNEIRKINMKRSGTTRLFVAKGRQDDFTAKSLVELITSETSIPGKRLDSVQIFDQFSFVTVPFEDAEEIILAFKNAGRGNRPLVEQAKESKGGSGGGGRRGGGDRNRGGNRGGYKGGGNREGGNRGSRNYGSNRGGNRSGGNRNSGRGRD</sequence>
<dbReference type="InterPro" id="IPR027417">
    <property type="entry name" value="P-loop_NTPase"/>
</dbReference>
<evidence type="ECO:0000259" key="9">
    <source>
        <dbReference type="PROSITE" id="PS51192"/>
    </source>
</evidence>
<dbReference type="PROSITE" id="PS00039">
    <property type="entry name" value="DEAD_ATP_HELICASE"/>
    <property type="match status" value="1"/>
</dbReference>
<organism evidence="12 13">
    <name type="scientific">Thiospirochaeta perfilievii</name>
    <dbReference type="NCBI Taxonomy" id="252967"/>
    <lineage>
        <taxon>Bacteria</taxon>
        <taxon>Pseudomonadati</taxon>
        <taxon>Spirochaetota</taxon>
        <taxon>Spirochaetia</taxon>
        <taxon>Spirochaetales</taxon>
        <taxon>Spirochaetaceae</taxon>
        <taxon>Thiospirochaeta</taxon>
    </lineage>
</organism>
<feature type="domain" description="Helicase C-terminal" evidence="10">
    <location>
        <begin position="235"/>
        <end position="381"/>
    </location>
</feature>
<feature type="compositionally biased region" description="Low complexity" evidence="8">
    <location>
        <begin position="579"/>
        <end position="589"/>
    </location>
</feature>
<dbReference type="PROSITE" id="PS51195">
    <property type="entry name" value="Q_MOTIF"/>
    <property type="match status" value="1"/>
</dbReference>
<dbReference type="InterPro" id="IPR011545">
    <property type="entry name" value="DEAD/DEAH_box_helicase_dom"/>
</dbReference>
<reference evidence="12 13" key="2">
    <citation type="submission" date="2019-09" db="EMBL/GenBank/DDBJ databases">
        <title>Complete Genome Sequence and Methylome Analysis of free living Spirochaetas.</title>
        <authorList>
            <person name="Leshcheva N."/>
            <person name="Mikheeva N."/>
        </authorList>
    </citation>
    <scope>NUCLEOTIDE SEQUENCE [LARGE SCALE GENOMIC DNA]</scope>
    <source>
        <strain evidence="12 13">P</strain>
    </source>
</reference>
<evidence type="ECO:0000256" key="5">
    <source>
        <dbReference type="ARBA" id="ARBA00022840"/>
    </source>
</evidence>
<keyword evidence="5 7" id="KW-0067">ATP-binding</keyword>
<dbReference type="InterPro" id="IPR000629">
    <property type="entry name" value="RNA-helicase_DEAD-box_CS"/>
</dbReference>
<dbReference type="EMBL" id="CP035807">
    <property type="protein sequence ID" value="QEN05486.1"/>
    <property type="molecule type" value="Genomic_DNA"/>
</dbReference>
<evidence type="ECO:0000259" key="11">
    <source>
        <dbReference type="PROSITE" id="PS51195"/>
    </source>
</evidence>
<dbReference type="InterPro" id="IPR005580">
    <property type="entry name" value="DbpA/CsdA_RNA-bd_dom"/>
</dbReference>
<dbReference type="Pfam" id="PF00270">
    <property type="entry name" value="DEAD"/>
    <property type="match status" value="1"/>
</dbReference>
<dbReference type="GO" id="GO:0003723">
    <property type="term" value="F:RNA binding"/>
    <property type="evidence" value="ECO:0007669"/>
    <property type="project" value="TreeGrafter"/>
</dbReference>
<dbReference type="Gene3D" id="3.40.50.300">
    <property type="entry name" value="P-loop containing nucleotide triphosphate hydrolases"/>
    <property type="match status" value="2"/>
</dbReference>
<dbReference type="InterPro" id="IPR001650">
    <property type="entry name" value="Helicase_C-like"/>
</dbReference>
<keyword evidence="3 7" id="KW-0378">Hydrolase</keyword>
<evidence type="ECO:0000256" key="3">
    <source>
        <dbReference type="ARBA" id="ARBA00022801"/>
    </source>
</evidence>
<dbReference type="EC" id="3.6.4.13" evidence="1"/>
<comment type="similarity">
    <text evidence="7">Belongs to the DEAD box helicase family.</text>
</comment>
<dbReference type="GO" id="GO:0016787">
    <property type="term" value="F:hydrolase activity"/>
    <property type="evidence" value="ECO:0007669"/>
    <property type="project" value="UniProtKB-KW"/>
</dbReference>
<dbReference type="CDD" id="cd12252">
    <property type="entry name" value="RRM_DbpA"/>
    <property type="match status" value="1"/>
</dbReference>